<dbReference type="EMBL" id="DACTUL010000026">
    <property type="protein sequence ID" value="HAT6345324.1"/>
    <property type="molecule type" value="Genomic_DNA"/>
</dbReference>
<reference evidence="3" key="2">
    <citation type="submission" date="2020-01" db="EMBL/GenBank/DDBJ databases">
        <authorList>
            <consortium name="NCBI Pathogen Detection Project"/>
        </authorList>
    </citation>
    <scope>NUCLEOTIDE SEQUENCE</scope>
    <source>
        <strain evidence="3">OLC2673_Aeromonas</strain>
    </source>
</reference>
<sequence>MSSYSEIKINGYQLIDWGSTYYEWYFDKADRERIIAKSDDERDFIGYRTTVATIRRRLHLAGYDRKSLERDFNETRELWIRDLIENSKCYKDDTVKIKSEFDLFMKRVIPGKIQVLRNTTVDDWIEKFPIALERLHLSYDENFNEVEVDIPDDPLLSFMLSPLDGVHNHLHHGFAGALFPCMQMESYALLLLGMSDDDDLCELDITDIVHGGWVDDFEDIEQEQVGKTYFYDIFESSIKEIQTIKYDGSTPVLQRMIFSSIITAMEAYLSDTMKRNVLNRNAIKRRFVETYKSFSSNELTENDIFKYLDGLDKKIRHYLDREISFHDTKHIKTLYEGVLNCKLQQDTLALIRGYASTRHDIIHRNGRDRNGDAVDISSEDIERLLDVVVDFITDIDKQILDGLLDTGNE</sequence>
<dbReference type="Pfam" id="PF18735">
    <property type="entry name" value="HEPN_RiboL-PSP"/>
    <property type="match status" value="1"/>
</dbReference>
<evidence type="ECO:0008006" key="5">
    <source>
        <dbReference type="Google" id="ProtNLM"/>
    </source>
</evidence>
<name>A0AAD3UC45_AERHY</name>
<dbReference type="Pfam" id="PF18871">
    <property type="entry name" value="HEPN_Toprim_N"/>
    <property type="match status" value="1"/>
</dbReference>
<organism evidence="3 4">
    <name type="scientific">Aeromonas hydrophila</name>
    <dbReference type="NCBI Taxonomy" id="644"/>
    <lineage>
        <taxon>Bacteria</taxon>
        <taxon>Pseudomonadati</taxon>
        <taxon>Pseudomonadota</taxon>
        <taxon>Gammaproteobacteria</taxon>
        <taxon>Aeromonadales</taxon>
        <taxon>Aeromonadaceae</taxon>
        <taxon>Aeromonas</taxon>
    </lineage>
</organism>
<dbReference type="InterPro" id="IPR041519">
    <property type="entry name" value="HEPN_RiboL-PSP"/>
</dbReference>
<reference evidence="3" key="1">
    <citation type="journal article" date="2018" name="Genome Biol.">
        <title>SKESA: strategic k-mer extension for scrupulous assemblies.</title>
        <authorList>
            <person name="Souvorov A."/>
            <person name="Agarwala R."/>
            <person name="Lipman D.J."/>
        </authorList>
    </citation>
    <scope>NUCLEOTIDE SEQUENCE</scope>
    <source>
        <strain evidence="3">OLC2673_Aeromonas</strain>
    </source>
</reference>
<dbReference type="InterPro" id="IPR041487">
    <property type="entry name" value="HEPN/Toprim-NTD1"/>
</dbReference>
<comment type="caution">
    <text evidence="3">The sequence shown here is derived from an EMBL/GenBank/DDBJ whole genome shotgun (WGS) entry which is preliminary data.</text>
</comment>
<feature type="domain" description="RiboL-PSP-HEPN" evidence="1">
    <location>
        <begin position="237"/>
        <end position="400"/>
    </location>
</feature>
<dbReference type="Proteomes" id="UP000859505">
    <property type="component" value="Unassembled WGS sequence"/>
</dbReference>
<evidence type="ECO:0000259" key="1">
    <source>
        <dbReference type="Pfam" id="PF18735"/>
    </source>
</evidence>
<feature type="domain" description="HEPN/Toprim N-terminal" evidence="2">
    <location>
        <begin position="1"/>
        <end position="222"/>
    </location>
</feature>
<evidence type="ECO:0000313" key="4">
    <source>
        <dbReference type="Proteomes" id="UP000859505"/>
    </source>
</evidence>
<accession>A0AAD3UC45</accession>
<protein>
    <recommendedName>
        <fullName evidence="5">HEPN/Toprim N-terminal domain-containing protein</fullName>
    </recommendedName>
</protein>
<dbReference type="AlphaFoldDB" id="A0AAD3UC45"/>
<evidence type="ECO:0000259" key="2">
    <source>
        <dbReference type="Pfam" id="PF18871"/>
    </source>
</evidence>
<proteinExistence type="predicted"/>
<gene>
    <name evidence="3" type="ORF">JAJ28_003090</name>
</gene>
<evidence type="ECO:0000313" key="3">
    <source>
        <dbReference type="EMBL" id="HAT6345324.1"/>
    </source>
</evidence>